<evidence type="ECO:0000256" key="1">
    <source>
        <dbReference type="SAM" id="MobiDB-lite"/>
    </source>
</evidence>
<dbReference type="EMBL" id="BAABAT010000045">
    <property type="protein sequence ID" value="GAA4261405.1"/>
    <property type="molecule type" value="Genomic_DNA"/>
</dbReference>
<proteinExistence type="predicted"/>
<evidence type="ECO:0000256" key="2">
    <source>
        <dbReference type="SAM" id="Phobius"/>
    </source>
</evidence>
<comment type="caution">
    <text evidence="3">The sequence shown here is derived from an EMBL/GenBank/DDBJ whole genome shotgun (WGS) entry which is preliminary data.</text>
</comment>
<keyword evidence="2" id="KW-1133">Transmembrane helix</keyword>
<protein>
    <submittedName>
        <fullName evidence="3">Uncharacterized protein</fullName>
    </submittedName>
</protein>
<keyword evidence="2" id="KW-0472">Membrane</keyword>
<feature type="region of interest" description="Disordered" evidence="1">
    <location>
        <begin position="133"/>
        <end position="152"/>
    </location>
</feature>
<evidence type="ECO:0000313" key="4">
    <source>
        <dbReference type="Proteomes" id="UP001500620"/>
    </source>
</evidence>
<organism evidence="3 4">
    <name type="scientific">Dactylosporangium darangshiense</name>
    <dbReference type="NCBI Taxonomy" id="579108"/>
    <lineage>
        <taxon>Bacteria</taxon>
        <taxon>Bacillati</taxon>
        <taxon>Actinomycetota</taxon>
        <taxon>Actinomycetes</taxon>
        <taxon>Micromonosporales</taxon>
        <taxon>Micromonosporaceae</taxon>
        <taxon>Dactylosporangium</taxon>
    </lineage>
</organism>
<keyword evidence="4" id="KW-1185">Reference proteome</keyword>
<accession>A0ABP8DQ06</accession>
<reference evidence="4" key="1">
    <citation type="journal article" date="2019" name="Int. J. Syst. Evol. Microbiol.">
        <title>The Global Catalogue of Microorganisms (GCM) 10K type strain sequencing project: providing services to taxonomists for standard genome sequencing and annotation.</title>
        <authorList>
            <consortium name="The Broad Institute Genomics Platform"/>
            <consortium name="The Broad Institute Genome Sequencing Center for Infectious Disease"/>
            <person name="Wu L."/>
            <person name="Ma J."/>
        </authorList>
    </citation>
    <scope>NUCLEOTIDE SEQUENCE [LARGE SCALE GENOMIC DNA]</scope>
    <source>
        <strain evidence="4">JCM 17441</strain>
    </source>
</reference>
<feature type="transmembrane region" description="Helical" evidence="2">
    <location>
        <begin position="42"/>
        <end position="61"/>
    </location>
</feature>
<feature type="compositionally biased region" description="Low complexity" evidence="1">
    <location>
        <begin position="133"/>
        <end position="145"/>
    </location>
</feature>
<keyword evidence="2" id="KW-0812">Transmembrane</keyword>
<sequence>MRLSTGAALVAVTALAIAAEWYVQRNPRRYLALEPLADRYPTQTVILAVPLLLAAAVLLAVRPVQMRERTAAALAAMLLPPGCGTELIYDDNERFDYRRPKDRHHRSLARRALGDPAADAGLVGRLRRVPRRVPAPLARRPAQPRGTPPAGRRVHVAAADFHLAERCDPATELTQPCRRPG</sequence>
<gene>
    <name evidence="3" type="ORF">GCM10022255_093910</name>
</gene>
<name>A0ABP8DQ06_9ACTN</name>
<dbReference type="Proteomes" id="UP001500620">
    <property type="component" value="Unassembled WGS sequence"/>
</dbReference>
<evidence type="ECO:0000313" key="3">
    <source>
        <dbReference type="EMBL" id="GAA4261405.1"/>
    </source>
</evidence>